<feature type="coiled-coil region" evidence="1">
    <location>
        <begin position="416"/>
        <end position="447"/>
    </location>
</feature>
<evidence type="ECO:0000256" key="2">
    <source>
        <dbReference type="SAM" id="MobiDB-lite"/>
    </source>
</evidence>
<dbReference type="GeneID" id="8245927"/>
<dbReference type="Proteomes" id="UP000002009">
    <property type="component" value="Chromosome 8"/>
</dbReference>
<name>C1FGI9_MICCC</name>
<keyword evidence="1" id="KW-0175">Coiled coil</keyword>
<feature type="region of interest" description="Disordered" evidence="2">
    <location>
        <begin position="455"/>
        <end position="492"/>
    </location>
</feature>
<organism evidence="3 4">
    <name type="scientific">Micromonas commoda (strain RCC299 / NOUM17 / CCMP2709)</name>
    <name type="common">Picoplanktonic green alga</name>
    <dbReference type="NCBI Taxonomy" id="296587"/>
    <lineage>
        <taxon>Eukaryota</taxon>
        <taxon>Viridiplantae</taxon>
        <taxon>Chlorophyta</taxon>
        <taxon>Mamiellophyceae</taxon>
        <taxon>Mamiellales</taxon>
        <taxon>Mamiellaceae</taxon>
        <taxon>Micromonas</taxon>
    </lineage>
</organism>
<feature type="compositionally biased region" description="Basic and acidic residues" evidence="2">
    <location>
        <begin position="465"/>
        <end position="492"/>
    </location>
</feature>
<accession>C1FGI9</accession>
<protein>
    <submittedName>
        <fullName evidence="3">Uncharacterized protein</fullName>
    </submittedName>
</protein>
<dbReference type="EMBL" id="CP001575">
    <property type="protein sequence ID" value="ACO69267.1"/>
    <property type="molecule type" value="Genomic_DNA"/>
</dbReference>
<dbReference type="RefSeq" id="XP_002508009.1">
    <property type="nucleotide sequence ID" value="XM_002507963.1"/>
</dbReference>
<feature type="compositionally biased region" description="Low complexity" evidence="2">
    <location>
        <begin position="966"/>
        <end position="975"/>
    </location>
</feature>
<proteinExistence type="predicted"/>
<gene>
    <name evidence="3" type="ORF">MICPUN_60894</name>
</gene>
<evidence type="ECO:0000256" key="1">
    <source>
        <dbReference type="SAM" id="Coils"/>
    </source>
</evidence>
<sequence length="1006" mass="108593">MRRAVCAARAKESGSREFELGWRAAWSSGQAVQTTSAFRPFVWDVATQWAMAPKQRSKVYASAPAAGRPVFDEPERIPGIPMKAPVPKFPKKAPSSARRAPTAEERRKTAEDAEKRARAELDAEVAARLAEADAMKVALADAARSIRAVLAKGLAPREPGQAKPGGRIIRESSKENRGANVVGTEETPEERNAPLLAKFRRAQADRAEQDKVIAAMRGLLRRAGATPEMIDRAVDRELFPGVENPSDESVVAPGSSRELLMREVRRLRAREKAASGVVTAKTGGPRAPGGGGSFEARSRLAAVAAALEDVANGRAPAASRPSEHPGTLGTIGTVGTLGTVGTVTAPPPIALASPRMPPPPPIAIPPPSPSPSVLSDIDGAAAMDALERRLGRQLEHQARMIEATTRQLEAQHREDTARLEREAKARAEEVKRARRESEQLVAETAERVVDVARRSLPQTPVPTPRGRDIGAREEPGGDGGARGDKASDKAADKAATKMNERMAEVIDDLVDELRLGAETAAERDESRKQEHALVAKRLEEVTKSHSMNLKAAKADIARVTKDEIAKLDKVNEERARDLAATVLASEQVLSIRVEEGVERNASEVKAAVEAARAKEEAARAKDIADVAEKIDEAASAATARAASLERELAAALERLELELVGARGETAKIRREFEETAHTRAETRVAAAEASAAVREVAKLQKRLLAAQVDARLGWRETQRLHAARMENMAAKLVEYTSRERRLSDELHERGVQLELERREHARLRGMHAEMWKETSVARRGRYEAELAASTAAEAAAAARDAAVREISKSRDVALAEMARLRAHYESIAAANPKAQGKAEAATVVEALNAELAEALRQRRSVEGDLQDALRRLRLHAADLVASRREILSLREALERSGAAGDGDGGDAAAADASRQSRPVEPVRSGEPLTPREFDAPPVMFQTPPAVYPTSRGSIAIVDEDEASETGETSEGSPEMRAMLKASAEARERLEALTRLRFDEVPLSPK</sequence>
<dbReference type="AlphaFoldDB" id="C1FGI9"/>
<dbReference type="OMA" id="MNERMAE"/>
<feature type="coiled-coil region" evidence="1">
    <location>
        <begin position="601"/>
        <end position="672"/>
    </location>
</feature>
<feature type="coiled-coil region" evidence="1">
    <location>
        <begin position="838"/>
        <end position="872"/>
    </location>
</feature>
<evidence type="ECO:0000313" key="3">
    <source>
        <dbReference type="EMBL" id="ACO69267.1"/>
    </source>
</evidence>
<keyword evidence="4" id="KW-1185">Reference proteome</keyword>
<dbReference type="STRING" id="296587.C1FGI9"/>
<feature type="region of interest" description="Disordered" evidence="2">
    <location>
        <begin position="71"/>
        <end position="116"/>
    </location>
</feature>
<feature type="region of interest" description="Disordered" evidence="2">
    <location>
        <begin position="897"/>
        <end position="977"/>
    </location>
</feature>
<dbReference type="InParanoid" id="C1FGI9"/>
<feature type="compositionally biased region" description="Basic and acidic residues" evidence="2">
    <location>
        <begin position="101"/>
        <end position="116"/>
    </location>
</feature>
<dbReference type="OrthoDB" id="10692306at2759"/>
<evidence type="ECO:0000313" key="4">
    <source>
        <dbReference type="Proteomes" id="UP000002009"/>
    </source>
</evidence>
<reference evidence="3 4" key="1">
    <citation type="journal article" date="2009" name="Science">
        <title>Green evolution and dynamic adaptations revealed by genomes of the marine picoeukaryotes Micromonas.</title>
        <authorList>
            <person name="Worden A.Z."/>
            <person name="Lee J.H."/>
            <person name="Mock T."/>
            <person name="Rouze P."/>
            <person name="Simmons M.P."/>
            <person name="Aerts A.L."/>
            <person name="Allen A.E."/>
            <person name="Cuvelier M.L."/>
            <person name="Derelle E."/>
            <person name="Everett M.V."/>
            <person name="Foulon E."/>
            <person name="Grimwood J."/>
            <person name="Gundlach H."/>
            <person name="Henrissat B."/>
            <person name="Napoli C."/>
            <person name="McDonald S.M."/>
            <person name="Parker M.S."/>
            <person name="Rombauts S."/>
            <person name="Salamov A."/>
            <person name="Von Dassow P."/>
            <person name="Badger J.H."/>
            <person name="Coutinho P.M."/>
            <person name="Demir E."/>
            <person name="Dubchak I."/>
            <person name="Gentemann C."/>
            <person name="Eikrem W."/>
            <person name="Gready J.E."/>
            <person name="John U."/>
            <person name="Lanier W."/>
            <person name="Lindquist E.A."/>
            <person name="Lucas S."/>
            <person name="Mayer K.F."/>
            <person name="Moreau H."/>
            <person name="Not F."/>
            <person name="Otillar R."/>
            <person name="Panaud O."/>
            <person name="Pangilinan J."/>
            <person name="Paulsen I."/>
            <person name="Piegu B."/>
            <person name="Poliakov A."/>
            <person name="Robbens S."/>
            <person name="Schmutz J."/>
            <person name="Toulza E."/>
            <person name="Wyss T."/>
            <person name="Zelensky A."/>
            <person name="Zhou K."/>
            <person name="Armbrust E.V."/>
            <person name="Bhattacharya D."/>
            <person name="Goodenough U.W."/>
            <person name="Van de Peer Y."/>
            <person name="Grigoriev I.V."/>
        </authorList>
    </citation>
    <scope>NUCLEOTIDE SEQUENCE [LARGE SCALE GENOMIC DNA]</scope>
    <source>
        <strain evidence="4">RCC299 / NOUM17</strain>
    </source>
</reference>
<dbReference type="KEGG" id="mis:MICPUN_60894"/>